<accession>A0ABX0RSU6</accession>
<dbReference type="Proteomes" id="UP001515780">
    <property type="component" value="Unassembled WGS sequence"/>
</dbReference>
<dbReference type="EMBL" id="VWXC01000013">
    <property type="protein sequence ID" value="NIG20457.1"/>
    <property type="molecule type" value="Genomic_DNA"/>
</dbReference>
<organism evidence="1 2">
    <name type="scientific">Candidatus Pantoea communis</name>
    <dbReference type="NCBI Taxonomy" id="2608354"/>
    <lineage>
        <taxon>Bacteria</taxon>
        <taxon>Pseudomonadati</taxon>
        <taxon>Pseudomonadota</taxon>
        <taxon>Gammaproteobacteria</taxon>
        <taxon>Enterobacterales</taxon>
        <taxon>Erwiniaceae</taxon>
        <taxon>Pantoea</taxon>
    </lineage>
</organism>
<evidence type="ECO:0000313" key="1">
    <source>
        <dbReference type="EMBL" id="NIG20457.1"/>
    </source>
</evidence>
<dbReference type="RefSeq" id="WP_166934748.1">
    <property type="nucleotide sequence ID" value="NZ_VWXC01000013.1"/>
</dbReference>
<keyword evidence="2" id="KW-1185">Reference proteome</keyword>
<proteinExistence type="predicted"/>
<gene>
    <name evidence="1" type="ORF">F3J37_17425</name>
</gene>
<evidence type="ECO:0000313" key="2">
    <source>
        <dbReference type="Proteomes" id="UP001515780"/>
    </source>
</evidence>
<reference evidence="1 2" key="1">
    <citation type="journal article" date="2019" name="bioRxiv">
        <title>Bacteria contribute to plant secondary compound degradation in a generalist herbivore system.</title>
        <authorList>
            <person name="Francoeur C.B."/>
            <person name="Khadempour L."/>
            <person name="Moreira-Soto R.D."/>
            <person name="Gotting K."/>
            <person name="Book A.J."/>
            <person name="Pinto-Tomas A.A."/>
            <person name="Keefover-Ring K."/>
            <person name="Currie C.R."/>
        </authorList>
    </citation>
    <scope>NUCLEOTIDE SEQUENCE [LARGE SCALE GENOMIC DNA]</scope>
    <source>
        <strain evidence="1">Al-1710</strain>
    </source>
</reference>
<comment type="caution">
    <text evidence="1">The sequence shown here is derived from an EMBL/GenBank/DDBJ whole genome shotgun (WGS) entry which is preliminary data.</text>
</comment>
<protein>
    <submittedName>
        <fullName evidence="1">Uncharacterized protein</fullName>
    </submittedName>
</protein>
<name>A0ABX0RSU6_9GAMM</name>
<sequence length="77" mass="8497">MTSITHGLAALQCQHKPPAFYITKKSNNRVINQINLRKLRFTPPKTGIIGKRAKTLSRPSFVTVRGVNWAGLILVAG</sequence>